<name>A0A2R6B188_9ARCH</name>
<gene>
    <name evidence="2" type="ORF">B9Q03_01165</name>
</gene>
<dbReference type="InterPro" id="IPR001453">
    <property type="entry name" value="MoaB/Mog_dom"/>
</dbReference>
<dbReference type="Gene3D" id="3.40.980.10">
    <property type="entry name" value="MoaB/Mog-like domain"/>
    <property type="match status" value="1"/>
</dbReference>
<dbReference type="SMART" id="SM00852">
    <property type="entry name" value="MoCF_biosynth"/>
    <property type="match status" value="1"/>
</dbReference>
<dbReference type="Gene3D" id="3.90.105.10">
    <property type="entry name" value="Molybdopterin biosynthesis moea protein, domain 2"/>
    <property type="match status" value="1"/>
</dbReference>
<dbReference type="PANTHER" id="PTHR10192">
    <property type="entry name" value="MOLYBDOPTERIN BIOSYNTHESIS PROTEIN"/>
    <property type="match status" value="1"/>
</dbReference>
<accession>A0A2R6B188</accession>
<dbReference type="Pfam" id="PF00994">
    <property type="entry name" value="MoCF_biosynth"/>
    <property type="match status" value="1"/>
</dbReference>
<organism evidence="2 3">
    <name type="scientific">Candidatus Marsarchaeota G2 archaeon OSP_D</name>
    <dbReference type="NCBI Taxonomy" id="1978157"/>
    <lineage>
        <taxon>Archaea</taxon>
        <taxon>Candidatus Marsarchaeota</taxon>
        <taxon>Candidatus Marsarchaeota group 2</taxon>
    </lineage>
</organism>
<dbReference type="SUPFAM" id="SSF53218">
    <property type="entry name" value="Molybdenum cofactor biosynthesis proteins"/>
    <property type="match status" value="1"/>
</dbReference>
<feature type="domain" description="MoaB/Mog" evidence="1">
    <location>
        <begin position="194"/>
        <end position="337"/>
    </location>
</feature>
<dbReference type="InterPro" id="IPR036425">
    <property type="entry name" value="MoaB/Mog-like_dom_sf"/>
</dbReference>
<dbReference type="Gene3D" id="2.40.340.10">
    <property type="entry name" value="MoeA, C-terminal, domain IV"/>
    <property type="match status" value="1"/>
</dbReference>
<dbReference type="InterPro" id="IPR036135">
    <property type="entry name" value="MoeA_linker/N_sf"/>
</dbReference>
<dbReference type="InterPro" id="IPR038987">
    <property type="entry name" value="MoeA-like"/>
</dbReference>
<evidence type="ECO:0000259" key="1">
    <source>
        <dbReference type="SMART" id="SM00852"/>
    </source>
</evidence>
<dbReference type="GO" id="GO:0005737">
    <property type="term" value="C:cytoplasm"/>
    <property type="evidence" value="ECO:0007669"/>
    <property type="project" value="TreeGrafter"/>
</dbReference>
<reference evidence="2 3" key="1">
    <citation type="submission" date="2017-04" db="EMBL/GenBank/DDBJ databases">
        <title>Novel microbial lineages endemic to geothermal iron-oxide mats fill important gaps in the evolutionary history of Archaea.</title>
        <authorList>
            <person name="Jay Z.J."/>
            <person name="Beam J.P."/>
            <person name="Dlakic M."/>
            <person name="Rusch D.B."/>
            <person name="Kozubal M.A."/>
            <person name="Inskeep W.P."/>
        </authorList>
    </citation>
    <scope>NUCLEOTIDE SEQUENCE [LARGE SCALE GENOMIC DNA]</scope>
    <source>
        <strain evidence="2">OSP_D</strain>
    </source>
</reference>
<dbReference type="Pfam" id="PF03453">
    <property type="entry name" value="MoeA_N"/>
    <property type="match status" value="1"/>
</dbReference>
<evidence type="ECO:0000313" key="2">
    <source>
        <dbReference type="EMBL" id="PSN92363.1"/>
    </source>
</evidence>
<dbReference type="GO" id="GO:0006777">
    <property type="term" value="P:Mo-molybdopterin cofactor biosynthetic process"/>
    <property type="evidence" value="ECO:0007669"/>
    <property type="project" value="TreeGrafter"/>
</dbReference>
<protein>
    <recommendedName>
        <fullName evidence="1">MoaB/Mog domain-containing protein</fullName>
    </recommendedName>
</protein>
<dbReference type="AlphaFoldDB" id="A0A2R6B188"/>
<dbReference type="PANTHER" id="PTHR10192:SF19">
    <property type="entry name" value="MOLYBDOPTERIN BIOSYNTHESIS PROTEIN MJ0666-RELATED"/>
    <property type="match status" value="1"/>
</dbReference>
<dbReference type="GO" id="GO:0061599">
    <property type="term" value="F:molybdopterin molybdotransferase activity"/>
    <property type="evidence" value="ECO:0007669"/>
    <property type="project" value="TreeGrafter"/>
</dbReference>
<dbReference type="CDD" id="cd00887">
    <property type="entry name" value="MoeA"/>
    <property type="match status" value="1"/>
</dbReference>
<dbReference type="Proteomes" id="UP000240322">
    <property type="component" value="Unassembled WGS sequence"/>
</dbReference>
<dbReference type="SUPFAM" id="SSF63867">
    <property type="entry name" value="MoeA C-terminal domain-like"/>
    <property type="match status" value="1"/>
</dbReference>
<sequence>MCILTIVRVDQKRYLKLTPVASALEALLGEVGFPKVEVVPTVESLDRFSAEDYAAKWDVPRFDVAAMDGYAVRALDLPDEGSAKLFNVRGRLSPNSADTGSLGKGDAYYVATGSPLPPGADTVVRVEETRFVDGDKVSIGVKLERGKNVSQRGEDLRRGEVVVRRGERITPNSLSLLVYFGVRHVRVYRKPRVGVLSIGSELVDFEKSKRGGGVYNNYAYLITSYLKRLGLEPRRLGVVEDDAEAITKVVRRVLNGLDVLITIGGTSVGLWDNTPDAVSEIPGSRVLFHGLRVVPLKPTGAACVEWGGGKSFIVLLPAQVVSAALSFHEVCVPLLSSLSGGGPEAFRSTVNGLLVRSVENPRSIEALYLVELRMENGDLLVSPLGWGSNLMSNLLRAKGFIRLRPKQALEAGSRVTAELLGSYGLLC</sequence>
<dbReference type="InterPro" id="IPR005110">
    <property type="entry name" value="MoeA_linker/N"/>
</dbReference>
<proteinExistence type="predicted"/>
<comment type="caution">
    <text evidence="2">The sequence shown here is derived from an EMBL/GenBank/DDBJ whole genome shotgun (WGS) entry which is preliminary data.</text>
</comment>
<evidence type="ECO:0000313" key="3">
    <source>
        <dbReference type="Proteomes" id="UP000240322"/>
    </source>
</evidence>
<dbReference type="Gene3D" id="2.170.190.11">
    <property type="entry name" value="Molybdopterin biosynthesis moea protein, domain 3"/>
    <property type="match status" value="1"/>
</dbReference>
<dbReference type="SUPFAM" id="SSF63882">
    <property type="entry name" value="MoeA N-terminal region -like"/>
    <property type="match status" value="1"/>
</dbReference>
<dbReference type="InterPro" id="IPR036688">
    <property type="entry name" value="MoeA_C_domain_IV_sf"/>
</dbReference>
<dbReference type="EMBL" id="NEXE01000005">
    <property type="protein sequence ID" value="PSN92363.1"/>
    <property type="molecule type" value="Genomic_DNA"/>
</dbReference>